<organism evidence="5 6">
    <name type="scientific">Oryctolagus cuniculus</name>
    <name type="common">Rabbit</name>
    <dbReference type="NCBI Taxonomy" id="9986"/>
    <lineage>
        <taxon>Eukaryota</taxon>
        <taxon>Metazoa</taxon>
        <taxon>Chordata</taxon>
        <taxon>Craniata</taxon>
        <taxon>Vertebrata</taxon>
        <taxon>Euteleostomi</taxon>
        <taxon>Mammalia</taxon>
        <taxon>Eutheria</taxon>
        <taxon>Euarchontoglires</taxon>
        <taxon>Glires</taxon>
        <taxon>Lagomorpha</taxon>
        <taxon>Leporidae</taxon>
        <taxon>Oryctolagus</taxon>
    </lineage>
</organism>
<dbReference type="Bgee" id="ENSOCUG00000003478">
    <property type="expression patterns" value="Expressed in testis and 14 other cell types or tissues"/>
</dbReference>
<feature type="region of interest" description="Disordered" evidence="3">
    <location>
        <begin position="85"/>
        <end position="135"/>
    </location>
</feature>
<dbReference type="SMART" id="SM00054">
    <property type="entry name" value="EFh"/>
    <property type="match status" value="1"/>
</dbReference>
<dbReference type="eggNOG" id="KOG0027">
    <property type="taxonomic scope" value="Eukaryota"/>
</dbReference>
<dbReference type="GeneTree" id="ENSGT00940000162494"/>
<keyword evidence="1" id="KW-0479">Metal-binding</keyword>
<dbReference type="InterPro" id="IPR011992">
    <property type="entry name" value="EF-hand-dom_pair"/>
</dbReference>
<evidence type="ECO:0000256" key="2">
    <source>
        <dbReference type="ARBA" id="ARBA00022837"/>
    </source>
</evidence>
<dbReference type="PaxDb" id="9986-ENSOCUP00000003017"/>
<proteinExistence type="predicted"/>
<evidence type="ECO:0000259" key="4">
    <source>
        <dbReference type="PROSITE" id="PS50222"/>
    </source>
</evidence>
<keyword evidence="2" id="KW-0106">Calcium</keyword>
<feature type="compositionally biased region" description="Pro residues" evidence="3">
    <location>
        <begin position="264"/>
        <end position="279"/>
    </location>
</feature>
<feature type="compositionally biased region" description="Low complexity" evidence="3">
    <location>
        <begin position="215"/>
        <end position="224"/>
    </location>
</feature>
<evidence type="ECO:0000313" key="5">
    <source>
        <dbReference type="Ensembl" id="ENSOCUP00000003017.3"/>
    </source>
</evidence>
<dbReference type="PANTHER" id="PTHR47500">
    <property type="entry name" value="EF-HAND CALCIUM-BINDING DOMAIN-CONTAINING PROTEIN"/>
    <property type="match status" value="1"/>
</dbReference>
<sequence>MTTTAGSPMWMQGSKHSSHPWLLSQAYQQGAGQEVEQPGLEPAPIWDAGVAGGPIHYATAPAPPITSLWKFPLSRSPGSGVRPVPFWGQGPEHPSTPGHQAADRSDIVEPADPCRTPDSCGPPLGAGPPQEAGIPHIRAEGAPAEPPQRGPKDSSQDATLLIPTEAPEERLAHGFLPSTPGEGGEAVETQPAPAPLPAPVRDMGERREPDHAQNQPEEPAGAQGPEPPRQGFMKCLLAVGEEEEAAHRRASRARAPPGRKLPRTPTPVPISAPSLPLPQMPASAPATASPWTRSLTPGPGPAPAGAPVAAVLPLPLPDLGGSCGQGGLDVAPGRLCPRRQEPEDHGLRKLCQSWEERPEERLTLRQEEAFRSYFEMFNGPGEVDAQSLKNILLLVGFSLTPAQVEDALMSADVDGDGHVDFKDFLAVMTDTRRFFCSVEQNAPTDMALPNPHTLLFEILSLLVEMLALPEAALEEITNYYQKKLKEGTYKAREVETAIGRLRAQKLLPTGPQPADGFEVPERRVLRLLSRLKQQNYAANLQSPYAQVPCIPLCPRLDKKIVQRKQGSHFVLDQYNPSSLGPDIRGLFFQPGSQGKREYSSDSRKWLSSVSAQTH</sequence>
<dbReference type="InterPro" id="IPR018247">
    <property type="entry name" value="EF_Hand_1_Ca_BS"/>
</dbReference>
<dbReference type="InParanoid" id="G1SJT3"/>
<keyword evidence="6" id="KW-1185">Reference proteome</keyword>
<dbReference type="InterPro" id="IPR002048">
    <property type="entry name" value="EF_hand_dom"/>
</dbReference>
<dbReference type="HOGENOM" id="CLU_028005_0_0_1"/>
<reference evidence="5" key="2">
    <citation type="submission" date="2025-08" db="UniProtKB">
        <authorList>
            <consortium name="Ensembl"/>
        </authorList>
    </citation>
    <scope>IDENTIFICATION</scope>
    <source>
        <strain evidence="5">Thorbecke</strain>
    </source>
</reference>
<dbReference type="PANTHER" id="PTHR47500:SF1">
    <property type="entry name" value="SPERMATOGENESIS-ASSOCIATED PROTEIN 21"/>
    <property type="match status" value="1"/>
</dbReference>
<dbReference type="AlphaFoldDB" id="G1SJT3"/>
<dbReference type="GO" id="GO:0005509">
    <property type="term" value="F:calcium ion binding"/>
    <property type="evidence" value="ECO:0007669"/>
    <property type="project" value="InterPro"/>
</dbReference>
<name>G1SJT3_RABIT</name>
<dbReference type="Proteomes" id="UP000001811">
    <property type="component" value="Unplaced"/>
</dbReference>
<feature type="compositionally biased region" description="Basic and acidic residues" evidence="3">
    <location>
        <begin position="202"/>
        <end position="211"/>
    </location>
</feature>
<feature type="domain" description="EF-hand" evidence="4">
    <location>
        <begin position="399"/>
        <end position="434"/>
    </location>
</feature>
<dbReference type="Gene3D" id="1.10.238.10">
    <property type="entry name" value="EF-hand"/>
    <property type="match status" value="1"/>
</dbReference>
<dbReference type="SUPFAM" id="SSF47473">
    <property type="entry name" value="EF-hand"/>
    <property type="match status" value="1"/>
</dbReference>
<evidence type="ECO:0000313" key="6">
    <source>
        <dbReference type="Proteomes" id="UP000001811"/>
    </source>
</evidence>
<evidence type="ECO:0000256" key="3">
    <source>
        <dbReference type="SAM" id="MobiDB-lite"/>
    </source>
</evidence>
<feature type="region of interest" description="Disordered" evidence="3">
    <location>
        <begin position="243"/>
        <end position="304"/>
    </location>
</feature>
<protein>
    <submittedName>
        <fullName evidence="5">Spermatosis associated 21</fullName>
    </submittedName>
</protein>
<feature type="region of interest" description="Disordered" evidence="3">
    <location>
        <begin position="165"/>
        <end position="231"/>
    </location>
</feature>
<accession>G1SJT3</accession>
<evidence type="ECO:0000256" key="1">
    <source>
        <dbReference type="ARBA" id="ARBA00022723"/>
    </source>
</evidence>
<dbReference type="PROSITE" id="PS50222">
    <property type="entry name" value="EF_HAND_2"/>
    <property type="match status" value="1"/>
</dbReference>
<reference evidence="5 6" key="1">
    <citation type="journal article" date="2011" name="Nature">
        <title>A high-resolution map of human evolutionary constraint using 29 mammals.</title>
        <authorList>
            <person name="Lindblad-Toh K."/>
            <person name="Garber M."/>
            <person name="Zuk O."/>
            <person name="Lin M.F."/>
            <person name="Parker B.J."/>
            <person name="Washietl S."/>
            <person name="Kheradpour P."/>
            <person name="Ernst J."/>
            <person name="Jordan G."/>
            <person name="Mauceli E."/>
            <person name="Ward L.D."/>
            <person name="Lowe C.B."/>
            <person name="Holloway A.K."/>
            <person name="Clamp M."/>
            <person name="Gnerre S."/>
            <person name="Alfoldi J."/>
            <person name="Beal K."/>
            <person name="Chang J."/>
            <person name="Clawson H."/>
            <person name="Cuff J."/>
            <person name="Di Palma F."/>
            <person name="Fitzgerald S."/>
            <person name="Flicek P."/>
            <person name="Guttman M."/>
            <person name="Hubisz M.J."/>
            <person name="Jaffe D.B."/>
            <person name="Jungreis I."/>
            <person name="Kent W.J."/>
            <person name="Kostka D."/>
            <person name="Lara M."/>
            <person name="Martins A.L."/>
            <person name="Massingham T."/>
            <person name="Moltke I."/>
            <person name="Raney B.J."/>
            <person name="Rasmussen M.D."/>
            <person name="Robinson J."/>
            <person name="Stark A."/>
            <person name="Vilella A.J."/>
            <person name="Wen J."/>
            <person name="Xie X."/>
            <person name="Zody M.C."/>
            <person name="Baldwin J."/>
            <person name="Bloom T."/>
            <person name="Chin C.W."/>
            <person name="Heiman D."/>
            <person name="Nicol R."/>
            <person name="Nusbaum C."/>
            <person name="Young S."/>
            <person name="Wilkinson J."/>
            <person name="Worley K.C."/>
            <person name="Kovar C.L."/>
            <person name="Muzny D.M."/>
            <person name="Gibbs R.A."/>
            <person name="Cree A."/>
            <person name="Dihn H.H."/>
            <person name="Fowler G."/>
            <person name="Jhangiani S."/>
            <person name="Joshi V."/>
            <person name="Lee S."/>
            <person name="Lewis L.R."/>
            <person name="Nazareth L.V."/>
            <person name="Okwuonu G."/>
            <person name="Santibanez J."/>
            <person name="Warren W.C."/>
            <person name="Mardis E.R."/>
            <person name="Weinstock G.M."/>
            <person name="Wilson R.K."/>
            <person name="Delehaunty K."/>
            <person name="Dooling D."/>
            <person name="Fronik C."/>
            <person name="Fulton L."/>
            <person name="Fulton B."/>
            <person name="Graves T."/>
            <person name="Minx P."/>
            <person name="Sodergren E."/>
            <person name="Birney E."/>
            <person name="Margulies E.H."/>
            <person name="Herrero J."/>
            <person name="Green E.D."/>
            <person name="Haussler D."/>
            <person name="Siepel A."/>
            <person name="Goldman N."/>
            <person name="Pollard K.S."/>
            <person name="Pedersen J.S."/>
            <person name="Lander E.S."/>
            <person name="Kellis M."/>
        </authorList>
    </citation>
    <scope>NUCLEOTIDE SEQUENCE [LARGE SCALE GENOMIC DNA]</scope>
    <source>
        <strain evidence="6">Thorbecke</strain>
    </source>
</reference>
<dbReference type="InterPro" id="IPR043520">
    <property type="entry name" value="SPT21"/>
</dbReference>
<gene>
    <name evidence="5" type="primary">SPATA21</name>
</gene>
<dbReference type="CDD" id="cd00051">
    <property type="entry name" value="EFh"/>
    <property type="match status" value="1"/>
</dbReference>
<dbReference type="STRING" id="9986.ENSOCUP00000003017"/>
<dbReference type="SMR" id="G1SJT3"/>
<dbReference type="Ensembl" id="ENSOCUT00000003479.4">
    <property type="protein sequence ID" value="ENSOCUP00000003017.3"/>
    <property type="gene ID" value="ENSOCUG00000003478.4"/>
</dbReference>
<reference evidence="5" key="3">
    <citation type="submission" date="2025-09" db="UniProtKB">
        <authorList>
            <consortium name="Ensembl"/>
        </authorList>
    </citation>
    <scope>IDENTIFICATION</scope>
    <source>
        <strain evidence="5">Thorbecke</strain>
    </source>
</reference>
<feature type="compositionally biased region" description="Low complexity" evidence="3">
    <location>
        <begin position="281"/>
        <end position="290"/>
    </location>
</feature>
<dbReference type="PROSITE" id="PS00018">
    <property type="entry name" value="EF_HAND_1"/>
    <property type="match status" value="1"/>
</dbReference>